<dbReference type="PANTHER" id="PTHR30332">
    <property type="entry name" value="PROBABLE GENERAL SECRETION PATHWAY PROTEIN D"/>
    <property type="match status" value="1"/>
</dbReference>
<evidence type="ECO:0000259" key="6">
    <source>
        <dbReference type="Pfam" id="PF00263"/>
    </source>
</evidence>
<keyword evidence="3 4" id="KW-0813">Transport</keyword>
<dbReference type="PRINTS" id="PR01337">
    <property type="entry name" value="TYPE3OMGPROT"/>
</dbReference>
<keyword evidence="3" id="KW-0653">Protein transport</keyword>
<feature type="region of interest" description="Disordered" evidence="5">
    <location>
        <begin position="233"/>
        <end position="252"/>
    </location>
</feature>
<evidence type="ECO:0000256" key="4">
    <source>
        <dbReference type="RuleBase" id="RU004004"/>
    </source>
</evidence>
<keyword evidence="3" id="KW-0811">Translocation</keyword>
<dbReference type="GO" id="GO:0009279">
    <property type="term" value="C:cell outer membrane"/>
    <property type="evidence" value="ECO:0007669"/>
    <property type="project" value="UniProtKB-SubCell"/>
</dbReference>
<dbReference type="EMBL" id="LFMW01000007">
    <property type="protein sequence ID" value="KMT55281.1"/>
    <property type="molecule type" value="Genomic_DNA"/>
</dbReference>
<dbReference type="PANTHER" id="PTHR30332:SF5">
    <property type="entry name" value="SPI-1 TYPE 3 SECRETION SYSTEM SECRETIN"/>
    <property type="match status" value="1"/>
</dbReference>
<organism evidence="8 9">
    <name type="scientific">Pseudomonas fildesensis</name>
    <dbReference type="NCBI Taxonomy" id="1674920"/>
    <lineage>
        <taxon>Bacteria</taxon>
        <taxon>Pseudomonadati</taxon>
        <taxon>Pseudomonadota</taxon>
        <taxon>Gammaproteobacteria</taxon>
        <taxon>Pseudomonadales</taxon>
        <taxon>Pseudomonadaceae</taxon>
        <taxon>Pseudomonas</taxon>
    </lineage>
</organism>
<dbReference type="STRING" id="1674920.ACR52_11990"/>
<evidence type="ECO:0000313" key="9">
    <source>
        <dbReference type="Proteomes" id="UP000037551"/>
    </source>
</evidence>
<dbReference type="RefSeq" id="WP_048724310.1">
    <property type="nucleotide sequence ID" value="NZ_LFMW01000007.1"/>
</dbReference>
<dbReference type="NCBIfam" id="TIGR02516">
    <property type="entry name" value="type_III_yscC"/>
    <property type="match status" value="1"/>
</dbReference>
<dbReference type="Gene3D" id="3.30.1370.120">
    <property type="match status" value="2"/>
</dbReference>
<dbReference type="InterPro" id="IPR005644">
    <property type="entry name" value="NolW-like"/>
</dbReference>
<sequence precursor="true">MHNKIHKPTGLRSRSPVVVAKRTHWRCLLALPLLLAPLHSSLAAIPAEWKNTAYAYEAEHKPLRDVLDDFAQTFGTQLQIEGLLEGNVNGKIRANTPQSLLDRLGTEHRFQWYLYNNTLYISTLDQQESARLEVSSETVADLKQALTDIGLLDSRFGWGELPEDGVVLVSGPKRYIEQIKQFSSQRRSPEEKQSVLTYPLKFANAIDRQIDYRGEKMVIPGVASMLRGLLEPRSPSATAQATQGPSAPSGTPVISPLAQGFPRLGNPLLGQMLAPPTSQATGDAGMSLTPRARVSPGRIRVEADVRNNAVMIYDLPERHAMYRDLITQLDVARKLVEIDAIILDIERTQMRELGVNWGFRNGNFQAGVNNIAPGTSSQLSINNRDGFFAAVRALEQRGLATLVSNPSVLTLENQPAVIDFNRTQYLTAGNEIATILPITVGTSFQVVPRVITTRGNHQIHLAVDIEDGNFDESNPNRLGPDVRRGAVSTQAVMAEKRSLVVGGFHVTDNTDKLSKIPLLGDIPLLGKALFSSTERKNNRRERLFIITPRVIGDQADPSRYLPQADQLELQTALKPLARRMSPHAPEIKRNDLIHAMATLVTGQVPKAFKAMPMPMGLDTLCTTRDLLALNTERSQWYAGPQFNVAVVVVRNQHDRHVRIDEKECSNSQTLAVTAWPRAWLKPGEEAEVFIAMRPVVKDEHIGVSRPSLIVPTGKKPE</sequence>
<protein>
    <recommendedName>
        <fullName evidence="3">Type 3 secretion system secretin</fullName>
        <shortName evidence="3">T3SS secretin</shortName>
    </recommendedName>
</protein>
<feature type="domain" description="NolW-like" evidence="7">
    <location>
        <begin position="196"/>
        <end position="334"/>
    </location>
</feature>
<feature type="compositionally biased region" description="Polar residues" evidence="5">
    <location>
        <begin position="235"/>
        <end position="249"/>
    </location>
</feature>
<evidence type="ECO:0000256" key="5">
    <source>
        <dbReference type="SAM" id="MobiDB-lite"/>
    </source>
</evidence>
<dbReference type="Pfam" id="PF00263">
    <property type="entry name" value="Secretin"/>
    <property type="match status" value="1"/>
</dbReference>
<evidence type="ECO:0000256" key="3">
    <source>
        <dbReference type="HAMAP-Rule" id="MF_02219"/>
    </source>
</evidence>
<comment type="caution">
    <text evidence="8">The sequence shown here is derived from an EMBL/GenBank/DDBJ whole genome shotgun (WGS) entry which is preliminary data.</text>
</comment>
<evidence type="ECO:0000313" key="8">
    <source>
        <dbReference type="EMBL" id="KMT55281.1"/>
    </source>
</evidence>
<feature type="domain" description="NolW-like" evidence="7">
    <location>
        <begin position="134"/>
        <end position="189"/>
    </location>
</feature>
<dbReference type="InterPro" id="IPR004846">
    <property type="entry name" value="T2SS/T3SS_dom"/>
</dbReference>
<dbReference type="Proteomes" id="UP000037551">
    <property type="component" value="Unassembled WGS sequence"/>
</dbReference>
<dbReference type="Gene3D" id="3.55.50.30">
    <property type="match status" value="1"/>
</dbReference>
<name>A0A0J8IU34_9PSED</name>
<feature type="signal peptide" evidence="3">
    <location>
        <begin position="1"/>
        <end position="43"/>
    </location>
</feature>
<proteinExistence type="inferred from homology"/>
<dbReference type="GO" id="GO:0030257">
    <property type="term" value="C:type III protein secretion system complex"/>
    <property type="evidence" value="ECO:0007669"/>
    <property type="project" value="UniProtKB-UniRule"/>
</dbReference>
<feature type="chain" id="PRO_5026402480" description="Type 3 secretion system secretin" evidence="3">
    <location>
        <begin position="44"/>
        <end position="717"/>
    </location>
</feature>
<keyword evidence="9" id="KW-1185">Reference proteome</keyword>
<dbReference type="HAMAP" id="MF_02219">
    <property type="entry name" value="Type_III_secretin"/>
    <property type="match status" value="1"/>
</dbReference>
<evidence type="ECO:0000259" key="7">
    <source>
        <dbReference type="Pfam" id="PF03958"/>
    </source>
</evidence>
<evidence type="ECO:0000256" key="1">
    <source>
        <dbReference type="ARBA" id="ARBA00004442"/>
    </source>
</evidence>
<dbReference type="PATRIC" id="fig|1674920.3.peg.5232"/>
<dbReference type="OrthoDB" id="9779724at2"/>
<keyword evidence="3" id="KW-0998">Cell outer membrane</keyword>
<comment type="similarity">
    <text evidence="3">Belongs to the bacterial secretin family. T3SS SctC subfamily.</text>
</comment>
<comment type="subunit">
    <text evidence="3">The core secretion machinery of the T3SS is composed of approximately 20 different proteins, including cytoplasmic components, a base, an export apparatus and a needle. This subunit is part of the base, which anchors the injectisome in the bacterial cell envelope. Forms a stable homooligomeric complex.</text>
</comment>
<keyword evidence="2 3" id="KW-0732">Signal</keyword>
<dbReference type="AlphaFoldDB" id="A0A0J8IU34"/>
<dbReference type="InterPro" id="IPR003522">
    <property type="entry name" value="T3SS_OM_pore_YscC"/>
</dbReference>
<feature type="domain" description="Type II/III secretion system secretin-like" evidence="6">
    <location>
        <begin position="393"/>
        <end position="551"/>
    </location>
</feature>
<dbReference type="InterPro" id="IPR050810">
    <property type="entry name" value="Bact_Secretion_Sys_Channel"/>
</dbReference>
<dbReference type="InterPro" id="IPR038591">
    <property type="entry name" value="NolW-like_sf"/>
</dbReference>
<keyword evidence="3" id="KW-0472">Membrane</keyword>
<gene>
    <name evidence="3" type="primary">sctC</name>
    <name evidence="8" type="ORF">ACR52_11990</name>
</gene>
<evidence type="ECO:0000256" key="2">
    <source>
        <dbReference type="ARBA" id="ARBA00022729"/>
    </source>
</evidence>
<accession>A0A0J8IU34</accession>
<dbReference type="Pfam" id="PF03958">
    <property type="entry name" value="Secretin_N"/>
    <property type="match status" value="2"/>
</dbReference>
<dbReference type="GO" id="GO:0030254">
    <property type="term" value="P:protein secretion by the type III secretion system"/>
    <property type="evidence" value="ECO:0007669"/>
    <property type="project" value="UniProtKB-UniRule"/>
</dbReference>
<dbReference type="GO" id="GO:0015627">
    <property type="term" value="C:type II protein secretion system complex"/>
    <property type="evidence" value="ECO:0007669"/>
    <property type="project" value="TreeGrafter"/>
</dbReference>
<comment type="subcellular location">
    <subcellularLocation>
        <location evidence="1 3 4">Cell outer membrane</location>
    </subcellularLocation>
</comment>
<reference evidence="8 9" key="1">
    <citation type="submission" date="2015-06" db="EMBL/GenBank/DDBJ databases">
        <title>Draft genome sequence of an Antarctic Pseudomonas sp. strain KG01 with full potential for biotechnological applications.</title>
        <authorList>
            <person name="Pavlov M.S."/>
            <person name="Lira F."/>
            <person name="Martinez J.L."/>
            <person name="Marshall S.H."/>
        </authorList>
    </citation>
    <scope>NUCLEOTIDE SEQUENCE [LARGE SCALE GENOMIC DNA]</scope>
    <source>
        <strain evidence="8 9">KG01</strain>
    </source>
</reference>
<comment type="function">
    <text evidence="3">Component of the type III secretion system (T3SS), also called injectisome, which is used to inject bacterial effector proteins into eukaryotic host cells. Forms a ring-shaped multimeric structure with an apparent central pore in the outer membrane.</text>
</comment>